<evidence type="ECO:0000259" key="10">
    <source>
        <dbReference type="PROSITE" id="PS51918"/>
    </source>
</evidence>
<dbReference type="InterPro" id="IPR011843">
    <property type="entry name" value="PQQ_synth_PqqE_bac"/>
</dbReference>
<comment type="subunit">
    <text evidence="8">Interacts with PqqD. The interaction is necessary for activity of PqqE.</text>
</comment>
<dbReference type="Pfam" id="PF04055">
    <property type="entry name" value="Radical_SAM"/>
    <property type="match status" value="1"/>
</dbReference>
<evidence type="ECO:0000313" key="12">
    <source>
        <dbReference type="Proteomes" id="UP001332192"/>
    </source>
</evidence>
<dbReference type="PROSITE" id="PS01305">
    <property type="entry name" value="MOAA_NIFB_PQQE"/>
    <property type="match status" value="1"/>
</dbReference>
<comment type="similarity">
    <text evidence="8">Belongs to the radical SAM superfamily. PqqE family.</text>
</comment>
<reference evidence="11 12" key="1">
    <citation type="journal article" date="2024" name="Front. Microbiol.">
        <title>Novel thermophilic genera Geochorda gen. nov. and Carboxydochorda gen. nov. from the deep terrestrial subsurface reveal the ecophysiological diversity in the class Limnochordia.</title>
        <authorList>
            <person name="Karnachuk O.V."/>
            <person name="Lukina A.P."/>
            <person name="Avakyan M.R."/>
            <person name="Kadnikov V.V."/>
            <person name="Begmatov S."/>
            <person name="Beletsky A.V."/>
            <person name="Vlasova K.G."/>
            <person name="Novikov A.A."/>
            <person name="Shcherbakova V.A."/>
            <person name="Mardanov A.V."/>
            <person name="Ravin N.V."/>
        </authorList>
    </citation>
    <scope>NUCLEOTIDE SEQUENCE [LARGE SCALE GENOMIC DNA]</scope>
    <source>
        <strain evidence="11 12">L945</strain>
    </source>
</reference>
<keyword evidence="5 8" id="KW-0560">Oxidoreductase</keyword>
<dbReference type="SFLD" id="SFLDF00280">
    <property type="entry name" value="coenzyme_PQQ_synthesis_protein"/>
    <property type="match status" value="1"/>
</dbReference>
<evidence type="ECO:0000256" key="1">
    <source>
        <dbReference type="ARBA" id="ARBA00022485"/>
    </source>
</evidence>
<keyword evidence="1 8" id="KW-0004">4Fe-4S</keyword>
<keyword evidence="2 8" id="KW-0949">S-adenosyl-L-methionine</keyword>
<dbReference type="EC" id="1.21.98.4" evidence="8"/>
<feature type="region of interest" description="Disordered" evidence="9">
    <location>
        <begin position="355"/>
        <end position="393"/>
    </location>
</feature>
<evidence type="ECO:0000256" key="4">
    <source>
        <dbReference type="ARBA" id="ARBA00022905"/>
    </source>
</evidence>
<dbReference type="SUPFAM" id="SSF102114">
    <property type="entry name" value="Radical SAM enzymes"/>
    <property type="match status" value="1"/>
</dbReference>
<dbReference type="RefSeq" id="WP_324716747.1">
    <property type="nucleotide sequence ID" value="NZ_CP141615.1"/>
</dbReference>
<dbReference type="NCBIfam" id="TIGR02109">
    <property type="entry name" value="PQQ_syn_pqqE"/>
    <property type="match status" value="1"/>
</dbReference>
<feature type="compositionally biased region" description="Pro residues" evidence="9">
    <location>
        <begin position="366"/>
        <end position="376"/>
    </location>
</feature>
<feature type="binding site" evidence="8">
    <location>
        <position position="30"/>
    </location>
    <ligand>
        <name>[4Fe-4S] cluster</name>
        <dbReference type="ChEBI" id="CHEBI:49883"/>
        <note>4Fe-4S-S-AdoMet</note>
    </ligand>
</feature>
<keyword evidence="6 8" id="KW-0408">Iron</keyword>
<gene>
    <name evidence="8 11" type="primary">pqqE</name>
    <name evidence="11" type="ORF">U7230_00215</name>
</gene>
<dbReference type="InterPro" id="IPR023885">
    <property type="entry name" value="4Fe4S-binding_SPASM_dom"/>
</dbReference>
<keyword evidence="7 8" id="KW-0411">Iron-sulfur</keyword>
<proteinExistence type="inferred from homology"/>
<feature type="binding site" evidence="8">
    <location>
        <position position="37"/>
    </location>
    <ligand>
        <name>[4Fe-4S] cluster</name>
        <dbReference type="ChEBI" id="CHEBI:49883"/>
        <note>4Fe-4S-S-AdoMet</note>
    </ligand>
</feature>
<protein>
    <recommendedName>
        <fullName evidence="8">PqqA peptide cyclase</fullName>
        <ecNumber evidence="8">1.21.98.4</ecNumber>
    </recommendedName>
    <alternativeName>
        <fullName evidence="8">Coenzyme PQQ synthesis protein E</fullName>
    </alternativeName>
</protein>
<evidence type="ECO:0000256" key="6">
    <source>
        <dbReference type="ARBA" id="ARBA00023004"/>
    </source>
</evidence>
<dbReference type="PANTHER" id="PTHR11228:SF7">
    <property type="entry name" value="PQQA PEPTIDE CYCLASE"/>
    <property type="match status" value="1"/>
</dbReference>
<dbReference type="Proteomes" id="UP001332192">
    <property type="component" value="Chromosome"/>
</dbReference>
<dbReference type="InterPro" id="IPR006638">
    <property type="entry name" value="Elp3/MiaA/NifB-like_rSAM"/>
</dbReference>
<dbReference type="SMART" id="SM00729">
    <property type="entry name" value="Elp3"/>
    <property type="match status" value="1"/>
</dbReference>
<name>A0ABZ1BXH3_9FIRM</name>
<evidence type="ECO:0000256" key="8">
    <source>
        <dbReference type="HAMAP-Rule" id="MF_00660"/>
    </source>
</evidence>
<dbReference type="InterPro" id="IPR058240">
    <property type="entry name" value="rSAM_sf"/>
</dbReference>
<comment type="function">
    <text evidence="8">Catalyzes the cross-linking of a glutamate residue and a tyrosine residue in the PqqA protein as part of the biosynthesis of pyrroloquinoline quinone (PQQ).</text>
</comment>
<dbReference type="PIRSF" id="PIRSF037420">
    <property type="entry name" value="PQQ_syn_pqqE"/>
    <property type="match status" value="1"/>
</dbReference>
<keyword evidence="4 8" id="KW-0884">PQQ biosynthesis</keyword>
<dbReference type="CDD" id="cd01335">
    <property type="entry name" value="Radical_SAM"/>
    <property type="match status" value="1"/>
</dbReference>
<dbReference type="InterPro" id="IPR000385">
    <property type="entry name" value="MoaA_NifB_PqqE_Fe-S-bd_CS"/>
</dbReference>
<evidence type="ECO:0000256" key="5">
    <source>
        <dbReference type="ARBA" id="ARBA00023002"/>
    </source>
</evidence>
<dbReference type="SFLD" id="SFLDS00029">
    <property type="entry name" value="Radical_SAM"/>
    <property type="match status" value="1"/>
</dbReference>
<organism evidence="11 12">
    <name type="scientific">Carboxydichorda subterranea</name>
    <dbReference type="NCBI Taxonomy" id="3109565"/>
    <lineage>
        <taxon>Bacteria</taxon>
        <taxon>Bacillati</taxon>
        <taxon>Bacillota</taxon>
        <taxon>Limnochordia</taxon>
        <taxon>Limnochordales</taxon>
        <taxon>Geochordaceae</taxon>
        <taxon>Carboxydichorda</taxon>
    </lineage>
</organism>
<dbReference type="PROSITE" id="PS51918">
    <property type="entry name" value="RADICAL_SAM"/>
    <property type="match status" value="1"/>
</dbReference>
<keyword evidence="12" id="KW-1185">Reference proteome</keyword>
<accession>A0ABZ1BXH3</accession>
<evidence type="ECO:0000256" key="2">
    <source>
        <dbReference type="ARBA" id="ARBA00022691"/>
    </source>
</evidence>
<dbReference type="EMBL" id="CP141615">
    <property type="protein sequence ID" value="WRP17477.1"/>
    <property type="molecule type" value="Genomic_DNA"/>
</dbReference>
<dbReference type="SFLD" id="SFLDG01067">
    <property type="entry name" value="SPASM/twitch_domain_containing"/>
    <property type="match status" value="1"/>
</dbReference>
<feature type="binding site" evidence="8">
    <location>
        <position position="34"/>
    </location>
    <ligand>
        <name>[4Fe-4S] cluster</name>
        <dbReference type="ChEBI" id="CHEBI:49883"/>
        <note>4Fe-4S-S-AdoMet</note>
    </ligand>
</feature>
<keyword evidence="3 8" id="KW-0479">Metal-binding</keyword>
<evidence type="ECO:0000256" key="7">
    <source>
        <dbReference type="ARBA" id="ARBA00023014"/>
    </source>
</evidence>
<dbReference type="Pfam" id="PF13186">
    <property type="entry name" value="SPASM"/>
    <property type="match status" value="1"/>
</dbReference>
<dbReference type="SFLD" id="SFLDG01386">
    <property type="entry name" value="main_SPASM_domain-containing"/>
    <property type="match status" value="1"/>
</dbReference>
<dbReference type="Gene3D" id="3.20.20.70">
    <property type="entry name" value="Aldolase class I"/>
    <property type="match status" value="1"/>
</dbReference>
<comment type="pathway">
    <text evidence="8">Cofactor biosynthesis; pyrroloquinoline quinone biosynthesis.</text>
</comment>
<comment type="cofactor">
    <cofactor evidence="8">
        <name>[4Fe-4S] cluster</name>
        <dbReference type="ChEBI" id="CHEBI:49883"/>
    </cofactor>
    <text evidence="8">Binds 1 [4Fe-4S] cluster. The cluster is coordinated with 3 cysteines and an exchangeable S-adenosyl-L-methionine.</text>
</comment>
<evidence type="ECO:0000256" key="3">
    <source>
        <dbReference type="ARBA" id="ARBA00022723"/>
    </source>
</evidence>
<evidence type="ECO:0000256" key="9">
    <source>
        <dbReference type="SAM" id="MobiDB-lite"/>
    </source>
</evidence>
<dbReference type="PANTHER" id="PTHR11228">
    <property type="entry name" value="RADICAL SAM DOMAIN PROTEIN"/>
    <property type="match status" value="1"/>
</dbReference>
<comment type="catalytic activity">
    <reaction evidence="8">
        <text>[PQQ precursor protein] + S-adenosyl-L-methionine = E-Y cross-linked-[PQQ precursor protein] + 5'-deoxyadenosine + L-methionine + H(+)</text>
        <dbReference type="Rhea" id="RHEA:56836"/>
        <dbReference type="Rhea" id="RHEA-COMP:14800"/>
        <dbReference type="Rhea" id="RHEA-COMP:14801"/>
        <dbReference type="ChEBI" id="CHEBI:15378"/>
        <dbReference type="ChEBI" id="CHEBI:17319"/>
        <dbReference type="ChEBI" id="CHEBI:57844"/>
        <dbReference type="ChEBI" id="CHEBI:59789"/>
        <dbReference type="ChEBI" id="CHEBI:141026"/>
        <dbReference type="ChEBI" id="CHEBI:141027"/>
        <dbReference type="EC" id="1.21.98.4"/>
    </reaction>
</comment>
<feature type="domain" description="Radical SAM core" evidence="10">
    <location>
        <begin position="16"/>
        <end position="230"/>
    </location>
</feature>
<dbReference type="InterPro" id="IPR050377">
    <property type="entry name" value="Radical_SAM_PqqE_MftC-like"/>
</dbReference>
<dbReference type="InterPro" id="IPR017200">
    <property type="entry name" value="PqqE-like"/>
</dbReference>
<evidence type="ECO:0000313" key="11">
    <source>
        <dbReference type="EMBL" id="WRP17477.1"/>
    </source>
</evidence>
<dbReference type="HAMAP" id="MF_00660">
    <property type="entry name" value="PqqE"/>
    <property type="match status" value="1"/>
</dbReference>
<sequence>MGAAGVMAGARTPRPVAPPMAMLAELTHRCPLQCVYCSNPVQLVARSAELDTRAWARIFRQAARLGVLQLHLSGGEPLLRRDLAELVRVASEEGLYTNLITSGVGLSQRRVGELKDAGLGAVQLSFQAADPSLAREIAGGEFWEEKVAAATLVREAGLPLSLNVVLHRHNLGQVRELMEMADALGAERLELANTQFYGWALANRAFLMPDRATLERAEREVDAFRARGSSLEILWVIPDYHEGRPKPCMGGWGRLQLTVAPDGRALPCPVAYVLPGLDPPLATEATLDWIWYDSPAFQRFRGFDWMQEPCRSCARRFEDFGGCRCQAFLLTGDPEATDPACAFSPHHERVVAATSPHRGLDAASPRPSPASSPRPAKPLYRTYPGPGKAGAFS</sequence>
<dbReference type="InterPro" id="IPR007197">
    <property type="entry name" value="rSAM"/>
</dbReference>
<dbReference type="InterPro" id="IPR013785">
    <property type="entry name" value="Aldolase_TIM"/>
</dbReference>